<feature type="region of interest" description="Disordered" evidence="1">
    <location>
        <begin position="1"/>
        <end position="103"/>
    </location>
</feature>
<evidence type="ECO:0000313" key="3">
    <source>
        <dbReference type="Proteomes" id="UP000324222"/>
    </source>
</evidence>
<evidence type="ECO:0000256" key="1">
    <source>
        <dbReference type="SAM" id="MobiDB-lite"/>
    </source>
</evidence>
<dbReference type="AlphaFoldDB" id="A0A5B7H4W5"/>
<organism evidence="2 3">
    <name type="scientific">Portunus trituberculatus</name>
    <name type="common">Swimming crab</name>
    <name type="synonym">Neptunus trituberculatus</name>
    <dbReference type="NCBI Taxonomy" id="210409"/>
    <lineage>
        <taxon>Eukaryota</taxon>
        <taxon>Metazoa</taxon>
        <taxon>Ecdysozoa</taxon>
        <taxon>Arthropoda</taxon>
        <taxon>Crustacea</taxon>
        <taxon>Multicrustacea</taxon>
        <taxon>Malacostraca</taxon>
        <taxon>Eumalacostraca</taxon>
        <taxon>Eucarida</taxon>
        <taxon>Decapoda</taxon>
        <taxon>Pleocyemata</taxon>
        <taxon>Brachyura</taxon>
        <taxon>Eubrachyura</taxon>
        <taxon>Portunoidea</taxon>
        <taxon>Portunidae</taxon>
        <taxon>Portuninae</taxon>
        <taxon>Portunus</taxon>
    </lineage>
</organism>
<sequence>MREPPLGGVGAMEGYMAPRGDAGGVGSTRPLSDLPEKKVPIRTHTAEERRREERYSSSVGCSHCSSSRLDVPARRGEPCGPLPGMVTSGDSGDGDESITPAGR</sequence>
<comment type="caution">
    <text evidence="2">The sequence shown here is derived from an EMBL/GenBank/DDBJ whole genome shotgun (WGS) entry which is preliminary data.</text>
</comment>
<accession>A0A5B7H4W5</accession>
<dbReference type="EMBL" id="VSRR010022668">
    <property type="protein sequence ID" value="MPC64869.1"/>
    <property type="molecule type" value="Genomic_DNA"/>
</dbReference>
<proteinExistence type="predicted"/>
<name>A0A5B7H4W5_PORTR</name>
<dbReference type="Proteomes" id="UP000324222">
    <property type="component" value="Unassembled WGS sequence"/>
</dbReference>
<gene>
    <name evidence="2" type="ORF">E2C01_058990</name>
</gene>
<protein>
    <submittedName>
        <fullName evidence="2">Uncharacterized protein</fullName>
    </submittedName>
</protein>
<feature type="compositionally biased region" description="Low complexity" evidence="1">
    <location>
        <begin position="56"/>
        <end position="67"/>
    </location>
</feature>
<evidence type="ECO:0000313" key="2">
    <source>
        <dbReference type="EMBL" id="MPC64869.1"/>
    </source>
</evidence>
<feature type="compositionally biased region" description="Basic and acidic residues" evidence="1">
    <location>
        <begin position="34"/>
        <end position="55"/>
    </location>
</feature>
<keyword evidence="3" id="KW-1185">Reference proteome</keyword>
<reference evidence="2 3" key="1">
    <citation type="submission" date="2019-05" db="EMBL/GenBank/DDBJ databases">
        <title>Another draft genome of Portunus trituberculatus and its Hox gene families provides insights of decapod evolution.</title>
        <authorList>
            <person name="Jeong J.-H."/>
            <person name="Song I."/>
            <person name="Kim S."/>
            <person name="Choi T."/>
            <person name="Kim D."/>
            <person name="Ryu S."/>
            <person name="Kim W."/>
        </authorList>
    </citation>
    <scope>NUCLEOTIDE SEQUENCE [LARGE SCALE GENOMIC DNA]</scope>
    <source>
        <tissue evidence="2">Muscle</tissue>
    </source>
</reference>